<comment type="caution">
    <text evidence="2">The sequence shown here is derived from an EMBL/GenBank/DDBJ whole genome shotgun (WGS) entry which is preliminary data.</text>
</comment>
<proteinExistence type="predicted"/>
<dbReference type="GO" id="GO:0016787">
    <property type="term" value="F:hydrolase activity"/>
    <property type="evidence" value="ECO:0007669"/>
    <property type="project" value="UniProtKB-KW"/>
</dbReference>
<dbReference type="Gene3D" id="3.30.2010.10">
    <property type="entry name" value="Metalloproteases ('zincins'), catalytic domain"/>
    <property type="match status" value="1"/>
</dbReference>
<evidence type="ECO:0000259" key="1">
    <source>
        <dbReference type="Pfam" id="PF01863"/>
    </source>
</evidence>
<gene>
    <name evidence="2" type="ORF">A1507_19135</name>
</gene>
<sequence length="168" mass="19371">MSRLKYLNHYPAAVTAKVENLLDRGELAGVIQRKYPTLHDIRSDKALYAYVMDLKNQYLRQSAPLSKIVYDDKLDVLHQALGLHSFVSRVQGGQLKAKNEIRIGAVFKIAPLPFLRAIAVHELAHLREKEHNKAFYKLCEYMEPDYHQLEFNLRLYLTCLEVSGPVYA</sequence>
<reference evidence="2 3" key="1">
    <citation type="submission" date="2016-03" db="EMBL/GenBank/DDBJ databases">
        <authorList>
            <person name="Ploux O."/>
        </authorList>
    </citation>
    <scope>NUCLEOTIDE SEQUENCE [LARGE SCALE GENOMIC DNA]</scope>
    <source>
        <strain evidence="2 3">R-45378</strain>
    </source>
</reference>
<dbReference type="Pfam" id="PF01863">
    <property type="entry name" value="YgjP-like"/>
    <property type="match status" value="1"/>
</dbReference>
<dbReference type="PANTHER" id="PTHR30399">
    <property type="entry name" value="UNCHARACTERIZED PROTEIN YGJP"/>
    <property type="match status" value="1"/>
</dbReference>
<dbReference type="CDD" id="cd07344">
    <property type="entry name" value="M48_yhfN_like"/>
    <property type="match status" value="1"/>
</dbReference>
<dbReference type="EMBL" id="LUUJ01000112">
    <property type="protein sequence ID" value="OAI12106.1"/>
    <property type="molecule type" value="Genomic_DNA"/>
</dbReference>
<dbReference type="InterPro" id="IPR002725">
    <property type="entry name" value="YgjP-like_metallopeptidase"/>
</dbReference>
<evidence type="ECO:0000313" key="3">
    <source>
        <dbReference type="Proteomes" id="UP000077857"/>
    </source>
</evidence>
<evidence type="ECO:0000313" key="2">
    <source>
        <dbReference type="EMBL" id="OAI12106.1"/>
    </source>
</evidence>
<dbReference type="InterPro" id="IPR053136">
    <property type="entry name" value="UTP_pyrophosphatase-like"/>
</dbReference>
<feature type="domain" description="YgjP-like metallopeptidase" evidence="1">
    <location>
        <begin position="93"/>
        <end position="153"/>
    </location>
</feature>
<protein>
    <submittedName>
        <fullName evidence="2">Metal-dependent hydrolase</fullName>
    </submittedName>
</protein>
<organism evidence="2 3">
    <name type="scientific">Methylomonas koyamae</name>
    <dbReference type="NCBI Taxonomy" id="702114"/>
    <lineage>
        <taxon>Bacteria</taxon>
        <taxon>Pseudomonadati</taxon>
        <taxon>Pseudomonadota</taxon>
        <taxon>Gammaproteobacteria</taxon>
        <taxon>Methylococcales</taxon>
        <taxon>Methylococcaceae</taxon>
        <taxon>Methylomonas</taxon>
    </lineage>
</organism>
<accession>A0A177N2B9</accession>
<dbReference type="RefSeq" id="WP_064042102.1">
    <property type="nucleotide sequence ID" value="NZ_LUUJ01000112.1"/>
</dbReference>
<dbReference type="Proteomes" id="UP000077857">
    <property type="component" value="Unassembled WGS sequence"/>
</dbReference>
<dbReference type="OrthoDB" id="9000630at2"/>
<keyword evidence="2" id="KW-0378">Hydrolase</keyword>
<name>A0A177N2B9_9GAMM</name>
<dbReference type="AlphaFoldDB" id="A0A177N2B9"/>
<dbReference type="PANTHER" id="PTHR30399:SF1">
    <property type="entry name" value="UTP PYROPHOSPHATASE"/>
    <property type="match status" value="1"/>
</dbReference>